<name>A0A1H2E9D3_9PROT</name>
<accession>A0A1H2E9D3</accession>
<evidence type="ECO:0000256" key="1">
    <source>
        <dbReference type="SAM" id="SignalP"/>
    </source>
</evidence>
<feature type="chain" id="PRO_5016255269" description="Lipase (Class 3)" evidence="1">
    <location>
        <begin position="27"/>
        <end position="412"/>
    </location>
</feature>
<dbReference type="InterPro" id="IPR029058">
    <property type="entry name" value="AB_hydrolase_fold"/>
</dbReference>
<dbReference type="Gene3D" id="3.40.50.1820">
    <property type="entry name" value="alpha/beta hydrolase"/>
    <property type="match status" value="1"/>
</dbReference>
<gene>
    <name evidence="2" type="ORF">SAMN05216406_11067</name>
</gene>
<feature type="signal peptide" evidence="1">
    <location>
        <begin position="1"/>
        <end position="26"/>
    </location>
</feature>
<protein>
    <recommendedName>
        <fullName evidence="4">Lipase (Class 3)</fullName>
    </recommendedName>
</protein>
<dbReference type="EMBL" id="FNLN01000010">
    <property type="protein sequence ID" value="SDT91752.1"/>
    <property type="molecule type" value="Genomic_DNA"/>
</dbReference>
<sequence length="412" mass="45575">MTIGYFNLAILTSVATLFFCVSTAKAQPEECVDLTAPVTLIESNGLVCLQKIIVSDSFGDQLYKASLQWLGADNPNRFLLLNAEFDDVSETNSPTFSFLTGVLTLPKVDFPKLYGTERYTVSLTWVTDANDATVDAVSVFELNSVALYNNPDYVPNVTWKPYGMLFPEERRAADLLIRSIPYAQLTDAIYDFDNVVVGAWELIKSTGTNSGMDAGVYKNRDTGELALVFRGTETCDFPCSFKELEDTARDAIADLAIGTGTVSDQFKDAFRFAQDVMILHPDEKITVAGHSLGGGLAQAIGAALGLETFAFNSSPVPDHFFDTYPKSVTNEQLQELIYVIADVHDPVSNTDETGKIYLDSHHVTPLIQFNFELREILPTRNVDLEDLRFGRHSIARLTDNATSLMTIYQEGW</sequence>
<evidence type="ECO:0000313" key="2">
    <source>
        <dbReference type="EMBL" id="SDT91752.1"/>
    </source>
</evidence>
<keyword evidence="3" id="KW-1185">Reference proteome</keyword>
<organism evidence="2 3">
    <name type="scientific">Nitrosomonas ureae</name>
    <dbReference type="NCBI Taxonomy" id="44577"/>
    <lineage>
        <taxon>Bacteria</taxon>
        <taxon>Pseudomonadati</taxon>
        <taxon>Pseudomonadota</taxon>
        <taxon>Betaproteobacteria</taxon>
        <taxon>Nitrosomonadales</taxon>
        <taxon>Nitrosomonadaceae</taxon>
        <taxon>Nitrosomonas</taxon>
    </lineage>
</organism>
<dbReference type="Proteomes" id="UP000182882">
    <property type="component" value="Unassembled WGS sequence"/>
</dbReference>
<evidence type="ECO:0000313" key="3">
    <source>
        <dbReference type="Proteomes" id="UP000182882"/>
    </source>
</evidence>
<dbReference type="AlphaFoldDB" id="A0A1H2E9D3"/>
<dbReference type="Pfam" id="PF26363">
    <property type="entry name" value="Phospholipase-like"/>
    <property type="match status" value="1"/>
</dbReference>
<dbReference type="RefSeq" id="WP_062559624.1">
    <property type="nucleotide sequence ID" value="NZ_CP013341.1"/>
</dbReference>
<reference evidence="3" key="1">
    <citation type="submission" date="2016-10" db="EMBL/GenBank/DDBJ databases">
        <authorList>
            <person name="Varghese N."/>
            <person name="Submissions S."/>
        </authorList>
    </citation>
    <scope>NUCLEOTIDE SEQUENCE [LARGE SCALE GENOMIC DNA]</scope>
    <source>
        <strain evidence="3">Nm10</strain>
    </source>
</reference>
<keyword evidence="1" id="KW-0732">Signal</keyword>
<proteinExistence type="predicted"/>
<dbReference type="SUPFAM" id="SSF53474">
    <property type="entry name" value="alpha/beta-Hydrolases"/>
    <property type="match status" value="1"/>
</dbReference>
<evidence type="ECO:0008006" key="4">
    <source>
        <dbReference type="Google" id="ProtNLM"/>
    </source>
</evidence>
<dbReference type="KEGG" id="nur:ATY38_12680"/>